<accession>A0A6P4CB38</accession>
<dbReference type="InterPro" id="IPR044552">
    <property type="entry name" value="GLIP1-5/GLL25"/>
</dbReference>
<dbReference type="InterPro" id="IPR036514">
    <property type="entry name" value="SGNH_hydro_sf"/>
</dbReference>
<reference evidence="4" key="2">
    <citation type="submission" date="2025-08" db="UniProtKB">
        <authorList>
            <consortium name="RefSeq"/>
        </authorList>
    </citation>
    <scope>IDENTIFICATION</scope>
    <source>
        <tissue evidence="4">Whole plant</tissue>
    </source>
</reference>
<dbReference type="Gene3D" id="3.40.50.1110">
    <property type="entry name" value="SGNH hydrolase"/>
    <property type="match status" value="1"/>
</dbReference>
<dbReference type="OrthoDB" id="1600564at2759"/>
<keyword evidence="2" id="KW-0732">Signal</keyword>
<evidence type="ECO:0000313" key="3">
    <source>
        <dbReference type="Proteomes" id="UP000515211"/>
    </source>
</evidence>
<evidence type="ECO:0000256" key="2">
    <source>
        <dbReference type="ARBA" id="ARBA00022729"/>
    </source>
</evidence>
<name>A0A6P4CB38_ARADU</name>
<dbReference type="GO" id="GO:0016298">
    <property type="term" value="F:lipase activity"/>
    <property type="evidence" value="ECO:0007669"/>
    <property type="project" value="TreeGrafter"/>
</dbReference>
<comment type="similarity">
    <text evidence="1">Belongs to the 'GDSL' lipolytic enzyme family.</text>
</comment>
<dbReference type="InterPro" id="IPR035669">
    <property type="entry name" value="SGNH_plant_lipase-like"/>
</dbReference>
<dbReference type="Proteomes" id="UP000515211">
    <property type="component" value="Chromosome 2"/>
</dbReference>
<reference evidence="3" key="1">
    <citation type="journal article" date="2016" name="Nat. Genet.">
        <title>The genome sequences of Arachis duranensis and Arachis ipaensis, the diploid ancestors of cultivated peanut.</title>
        <authorList>
            <person name="Bertioli D.J."/>
            <person name="Cannon S.B."/>
            <person name="Froenicke L."/>
            <person name="Huang G."/>
            <person name="Farmer A.D."/>
            <person name="Cannon E.K."/>
            <person name="Liu X."/>
            <person name="Gao D."/>
            <person name="Clevenger J."/>
            <person name="Dash S."/>
            <person name="Ren L."/>
            <person name="Moretzsohn M.C."/>
            <person name="Shirasawa K."/>
            <person name="Huang W."/>
            <person name="Vidigal B."/>
            <person name="Abernathy B."/>
            <person name="Chu Y."/>
            <person name="Niederhuth C.E."/>
            <person name="Umale P."/>
            <person name="Araujo A.C."/>
            <person name="Kozik A."/>
            <person name="Kim K.D."/>
            <person name="Burow M.D."/>
            <person name="Varshney R.K."/>
            <person name="Wang X."/>
            <person name="Zhang X."/>
            <person name="Barkley N."/>
            <person name="Guimaraes P.M."/>
            <person name="Isobe S."/>
            <person name="Guo B."/>
            <person name="Liao B."/>
            <person name="Stalker H.T."/>
            <person name="Schmitz R.J."/>
            <person name="Scheffler B.E."/>
            <person name="Leal-Bertioli S.C."/>
            <person name="Xun X."/>
            <person name="Jackson S.A."/>
            <person name="Michelmore R."/>
            <person name="Ozias-Akins P."/>
        </authorList>
    </citation>
    <scope>NUCLEOTIDE SEQUENCE [LARGE SCALE GENOMIC DNA]</scope>
    <source>
        <strain evidence="3">cv. V14167</strain>
    </source>
</reference>
<gene>
    <name evidence="4" type="primary">LOC107473267</name>
</gene>
<dbReference type="RefSeq" id="XP_015948306.1">
    <property type="nucleotide sequence ID" value="XM_016092820.3"/>
</dbReference>
<evidence type="ECO:0000313" key="4">
    <source>
        <dbReference type="RefSeq" id="XP_015948306.1"/>
    </source>
</evidence>
<organism evidence="3 4">
    <name type="scientific">Arachis duranensis</name>
    <name type="common">Wild peanut</name>
    <dbReference type="NCBI Taxonomy" id="130453"/>
    <lineage>
        <taxon>Eukaryota</taxon>
        <taxon>Viridiplantae</taxon>
        <taxon>Streptophyta</taxon>
        <taxon>Embryophyta</taxon>
        <taxon>Tracheophyta</taxon>
        <taxon>Spermatophyta</taxon>
        <taxon>Magnoliopsida</taxon>
        <taxon>eudicotyledons</taxon>
        <taxon>Gunneridae</taxon>
        <taxon>Pentapetalae</taxon>
        <taxon>rosids</taxon>
        <taxon>fabids</taxon>
        <taxon>Fabales</taxon>
        <taxon>Fabaceae</taxon>
        <taxon>Papilionoideae</taxon>
        <taxon>50 kb inversion clade</taxon>
        <taxon>dalbergioids sensu lato</taxon>
        <taxon>Dalbergieae</taxon>
        <taxon>Pterocarpus clade</taxon>
        <taxon>Arachis</taxon>
    </lineage>
</organism>
<dbReference type="AlphaFoldDB" id="A0A6P4CB38"/>
<dbReference type="SUPFAM" id="SSF52266">
    <property type="entry name" value="SGNH hydrolase"/>
    <property type="match status" value="1"/>
</dbReference>
<dbReference type="GeneID" id="107473267"/>
<dbReference type="PANTHER" id="PTHR45966">
    <property type="entry name" value="GDSL-LIKE LIPASE/ACYLHYDROLASE"/>
    <property type="match status" value="1"/>
</dbReference>
<dbReference type="Pfam" id="PF00657">
    <property type="entry name" value="Lipase_GDSL"/>
    <property type="match status" value="1"/>
</dbReference>
<dbReference type="CDD" id="cd01837">
    <property type="entry name" value="SGNH_plant_lipase_like"/>
    <property type="match status" value="1"/>
</dbReference>
<keyword evidence="3" id="KW-1185">Reference proteome</keyword>
<dbReference type="KEGG" id="adu:107473267"/>
<evidence type="ECO:0000256" key="1">
    <source>
        <dbReference type="ARBA" id="ARBA00008668"/>
    </source>
</evidence>
<dbReference type="InterPro" id="IPR001087">
    <property type="entry name" value="GDSL"/>
</dbReference>
<sequence length="385" mass="43194">MAFMNTLTLAVSSSRIQLLLPLVVGYAINLGISHGQICVAQLEEEYVPLFIFGDSLFDVGNNNYINTTTDMQANFWPYGLTSFKYPSGRVSDGRLIPDFIAEYANMEFIPPYLQIGNHQYSKGANFASAGAGALVETNQGLVIDLSSQLKYFIEVETLLKQKLGGEEARTLLISKAIYLFSIGTNDYLVPFIPNIYSIILQKYPPQVYVDMVLGNLTIVIKEIYKKGGRKFGFLNLFPLGCLPVAKALNLEINKDGCVEEIMEITQLHNVALKELLQKLETQLQGFKYSYIDFHTAIGERIKDPSKYGFKESKIGCCGGGPYRGFQSCGGKRSVKEYELCENVEEYLIFDAAHPTEKAYHQIAEQMWNGDHNFAGPYNLRELHQT</sequence>
<dbReference type="PANTHER" id="PTHR45966:SF34">
    <property type="entry name" value="GDSL-LIKE LIPASE_ACYLHYDROLASE"/>
    <property type="match status" value="1"/>
</dbReference>
<proteinExistence type="inferred from homology"/>
<protein>
    <submittedName>
        <fullName evidence="4">GDSL esterase/lipase 1-like</fullName>
    </submittedName>
</protein>